<dbReference type="EMBL" id="BSOA01000007">
    <property type="protein sequence ID" value="GLQ87553.1"/>
    <property type="molecule type" value="Genomic_DNA"/>
</dbReference>
<accession>A0ABQ5XAC5</accession>
<keyword evidence="2" id="KW-1185">Reference proteome</keyword>
<proteinExistence type="predicted"/>
<organism evidence="1 2">
    <name type="scientific">Dyella flagellata</name>
    <dbReference type="NCBI Taxonomy" id="1867833"/>
    <lineage>
        <taxon>Bacteria</taxon>
        <taxon>Pseudomonadati</taxon>
        <taxon>Pseudomonadota</taxon>
        <taxon>Gammaproteobacteria</taxon>
        <taxon>Lysobacterales</taxon>
        <taxon>Rhodanobacteraceae</taxon>
        <taxon>Dyella</taxon>
    </lineage>
</organism>
<evidence type="ECO:0000313" key="1">
    <source>
        <dbReference type="EMBL" id="GLQ87553.1"/>
    </source>
</evidence>
<name>A0ABQ5XAC5_9GAMM</name>
<gene>
    <name evidence="1" type="ORF">GCM10007898_11190</name>
</gene>
<protein>
    <submittedName>
        <fullName evidence="1">Uncharacterized protein</fullName>
    </submittedName>
</protein>
<dbReference type="Proteomes" id="UP001156627">
    <property type="component" value="Unassembled WGS sequence"/>
</dbReference>
<reference evidence="2" key="1">
    <citation type="journal article" date="2019" name="Int. J. Syst. Evol. Microbiol.">
        <title>The Global Catalogue of Microorganisms (GCM) 10K type strain sequencing project: providing services to taxonomists for standard genome sequencing and annotation.</title>
        <authorList>
            <consortium name="The Broad Institute Genomics Platform"/>
            <consortium name="The Broad Institute Genome Sequencing Center for Infectious Disease"/>
            <person name="Wu L."/>
            <person name="Ma J."/>
        </authorList>
    </citation>
    <scope>NUCLEOTIDE SEQUENCE [LARGE SCALE GENOMIC DNA]</scope>
    <source>
        <strain evidence="2">NBRC 111981</strain>
    </source>
</reference>
<comment type="caution">
    <text evidence="1">The sequence shown here is derived from an EMBL/GenBank/DDBJ whole genome shotgun (WGS) entry which is preliminary data.</text>
</comment>
<sequence length="94" mass="10956">MYIVGVGSARQFEDSGSHMGWTMLVSKQAYYDSTSEFVRSDKGKRVDINTDRGRALFDMAVYAMNMGYRVDVVDNHRTYCDDFDELDIRRLPRR</sequence>
<evidence type="ECO:0000313" key="2">
    <source>
        <dbReference type="Proteomes" id="UP001156627"/>
    </source>
</evidence>